<evidence type="ECO:0000256" key="2">
    <source>
        <dbReference type="ARBA" id="ARBA00022857"/>
    </source>
</evidence>
<dbReference type="PRINTS" id="PR00080">
    <property type="entry name" value="SDRFAMILY"/>
</dbReference>
<proteinExistence type="inferred from homology"/>
<keyword evidence="2" id="KW-0521">NADP</keyword>
<gene>
    <name evidence="5" type="ORF">PY650_34170</name>
</gene>
<dbReference type="InterPro" id="IPR045313">
    <property type="entry name" value="CBR1-like"/>
</dbReference>
<dbReference type="EMBL" id="JARFYN010000087">
    <property type="protein sequence ID" value="MDL2410537.1"/>
    <property type="molecule type" value="Genomic_DNA"/>
</dbReference>
<name>A0ABT7KQZ6_9HYPH</name>
<dbReference type="PANTHER" id="PTHR43490">
    <property type="entry name" value="(+)-NEOMENTHOL DEHYDROGENASE"/>
    <property type="match status" value="1"/>
</dbReference>
<evidence type="ECO:0000256" key="4">
    <source>
        <dbReference type="RuleBase" id="RU000363"/>
    </source>
</evidence>
<evidence type="ECO:0000256" key="1">
    <source>
        <dbReference type="ARBA" id="ARBA00006484"/>
    </source>
</evidence>
<dbReference type="SUPFAM" id="SSF51735">
    <property type="entry name" value="NAD(P)-binding Rossmann-fold domains"/>
    <property type="match status" value="1"/>
</dbReference>
<dbReference type="InterPro" id="IPR002347">
    <property type="entry name" value="SDR_fam"/>
</dbReference>
<evidence type="ECO:0000313" key="6">
    <source>
        <dbReference type="Proteomes" id="UP001172630"/>
    </source>
</evidence>
<dbReference type="CDD" id="cd05324">
    <property type="entry name" value="carb_red_PTCR-like_SDR_c"/>
    <property type="match status" value="1"/>
</dbReference>
<evidence type="ECO:0000256" key="3">
    <source>
        <dbReference type="ARBA" id="ARBA00023002"/>
    </source>
</evidence>
<dbReference type="InterPro" id="IPR036291">
    <property type="entry name" value="NAD(P)-bd_dom_sf"/>
</dbReference>
<dbReference type="Proteomes" id="UP001172630">
    <property type="component" value="Unassembled WGS sequence"/>
</dbReference>
<dbReference type="RefSeq" id="WP_285884428.1">
    <property type="nucleotide sequence ID" value="NZ_JARFYN010000087.1"/>
</dbReference>
<keyword evidence="3" id="KW-0560">Oxidoreductase</keyword>
<organism evidence="5 6">
    <name type="scientific">Rhizobium calliandrae</name>
    <dbReference type="NCBI Taxonomy" id="1312182"/>
    <lineage>
        <taxon>Bacteria</taxon>
        <taxon>Pseudomonadati</taxon>
        <taxon>Pseudomonadota</taxon>
        <taxon>Alphaproteobacteria</taxon>
        <taxon>Hyphomicrobiales</taxon>
        <taxon>Rhizobiaceae</taxon>
        <taxon>Rhizobium/Agrobacterium group</taxon>
        <taxon>Rhizobium</taxon>
    </lineage>
</organism>
<dbReference type="Pfam" id="PF00106">
    <property type="entry name" value="adh_short"/>
    <property type="match status" value="1"/>
</dbReference>
<protein>
    <submittedName>
        <fullName evidence="5">SDR family oxidoreductase</fullName>
    </submittedName>
</protein>
<dbReference type="PRINTS" id="PR00081">
    <property type="entry name" value="GDHRDH"/>
</dbReference>
<dbReference type="Gene3D" id="3.40.50.720">
    <property type="entry name" value="NAD(P)-binding Rossmann-like Domain"/>
    <property type="match status" value="1"/>
</dbReference>
<comment type="caution">
    <text evidence="5">The sequence shown here is derived from an EMBL/GenBank/DDBJ whole genome shotgun (WGS) entry which is preliminary data.</text>
</comment>
<sequence length="242" mass="25690">MMSEKQIALVTGANKGIGRVVVKGLAELGYTVYLGSRSEQLGHEAKEAIGRSELDIRVIQLDVTSPVSIAAAVSRIDKEIGHLDTLVNNAGINPNLLPASKCDKQTLLETYDVNLFGPIMVTQLMLPLLRAGRGKTIANISSDLGSLSLHSYPEFPYAAADMLAYCSSKSALNAFTVLLAKELRGEGFKINAVNPGFTATDLNAFTGSRTPEEAAKVIVQYASLGEDGPTGGYFAEGGTLPW</sequence>
<accession>A0ABT7KQZ6</accession>
<keyword evidence="6" id="KW-1185">Reference proteome</keyword>
<evidence type="ECO:0000313" key="5">
    <source>
        <dbReference type="EMBL" id="MDL2410537.1"/>
    </source>
</evidence>
<dbReference type="PANTHER" id="PTHR43490:SF99">
    <property type="entry name" value="SHORT-CHAIN DEHYDROGENASE_REDUCTASE"/>
    <property type="match status" value="1"/>
</dbReference>
<reference evidence="5" key="1">
    <citation type="submission" date="2023-06" db="EMBL/GenBank/DDBJ databases">
        <title>Phylogenetic Diversity of Rhizobium strains.</title>
        <authorList>
            <person name="Moura F.T."/>
            <person name="Helene L.C.F."/>
            <person name="Hungria M."/>
        </authorList>
    </citation>
    <scope>NUCLEOTIDE SEQUENCE</scope>
    <source>
        <strain evidence="5">CCGE524</strain>
    </source>
</reference>
<comment type="similarity">
    <text evidence="1 4">Belongs to the short-chain dehydrogenases/reductases (SDR) family.</text>
</comment>